<gene>
    <name evidence="9" type="ORF">SAMN05421854_106329</name>
</gene>
<feature type="transmembrane region" description="Helical" evidence="7">
    <location>
        <begin position="27"/>
        <end position="49"/>
    </location>
</feature>
<dbReference type="SUPFAM" id="SSF161098">
    <property type="entry name" value="MetI-like"/>
    <property type="match status" value="1"/>
</dbReference>
<comment type="subcellular location">
    <subcellularLocation>
        <location evidence="1 7">Cell membrane</location>
        <topology evidence="1 7">Multi-pass membrane protein</topology>
    </subcellularLocation>
</comment>
<dbReference type="PANTHER" id="PTHR30193">
    <property type="entry name" value="ABC TRANSPORTER PERMEASE PROTEIN"/>
    <property type="match status" value="1"/>
</dbReference>
<evidence type="ECO:0000256" key="6">
    <source>
        <dbReference type="ARBA" id="ARBA00023136"/>
    </source>
</evidence>
<dbReference type="Pfam" id="PF00528">
    <property type="entry name" value="BPD_transp_1"/>
    <property type="match status" value="1"/>
</dbReference>
<dbReference type="EMBL" id="FOWC01000006">
    <property type="protein sequence ID" value="SFP70416.1"/>
    <property type="molecule type" value="Genomic_DNA"/>
</dbReference>
<evidence type="ECO:0000313" key="9">
    <source>
        <dbReference type="EMBL" id="SFP70416.1"/>
    </source>
</evidence>
<evidence type="ECO:0000313" key="10">
    <source>
        <dbReference type="Proteomes" id="UP000199137"/>
    </source>
</evidence>
<dbReference type="AlphaFoldDB" id="A0A1I5SJ81"/>
<accession>A0A1I5SJ81</accession>
<dbReference type="InterPro" id="IPR051393">
    <property type="entry name" value="ABC_transporter_permease"/>
</dbReference>
<feature type="transmembrane region" description="Helical" evidence="7">
    <location>
        <begin position="95"/>
        <end position="116"/>
    </location>
</feature>
<keyword evidence="4 7" id="KW-0812">Transmembrane</keyword>
<keyword evidence="6 7" id="KW-0472">Membrane</keyword>
<keyword evidence="2 7" id="KW-0813">Transport</keyword>
<comment type="similarity">
    <text evidence="7">Belongs to the binding-protein-dependent transport system permease family.</text>
</comment>
<keyword evidence="5 7" id="KW-1133">Transmembrane helix</keyword>
<dbReference type="PROSITE" id="PS50928">
    <property type="entry name" value="ABC_TM1"/>
    <property type="match status" value="1"/>
</dbReference>
<keyword evidence="9" id="KW-0762">Sugar transport</keyword>
<dbReference type="PANTHER" id="PTHR30193:SF37">
    <property type="entry name" value="INNER MEMBRANE ABC TRANSPORTER PERMEASE PROTEIN YCJO"/>
    <property type="match status" value="1"/>
</dbReference>
<evidence type="ECO:0000256" key="4">
    <source>
        <dbReference type="ARBA" id="ARBA00022692"/>
    </source>
</evidence>
<feature type="transmembrane region" description="Helical" evidence="7">
    <location>
        <begin position="128"/>
        <end position="150"/>
    </location>
</feature>
<evidence type="ECO:0000256" key="2">
    <source>
        <dbReference type="ARBA" id="ARBA00022448"/>
    </source>
</evidence>
<dbReference type="Proteomes" id="UP000199137">
    <property type="component" value="Unassembled WGS sequence"/>
</dbReference>
<evidence type="ECO:0000256" key="3">
    <source>
        <dbReference type="ARBA" id="ARBA00022475"/>
    </source>
</evidence>
<feature type="transmembrane region" description="Helical" evidence="7">
    <location>
        <begin position="179"/>
        <end position="206"/>
    </location>
</feature>
<protein>
    <submittedName>
        <fullName evidence="9">Multiple sugar transport system permease protein</fullName>
    </submittedName>
</protein>
<evidence type="ECO:0000256" key="7">
    <source>
        <dbReference type="RuleBase" id="RU363032"/>
    </source>
</evidence>
<dbReference type="Gene3D" id="1.10.3720.10">
    <property type="entry name" value="MetI-like"/>
    <property type="match status" value="1"/>
</dbReference>
<feature type="transmembrane region" description="Helical" evidence="7">
    <location>
        <begin position="285"/>
        <end position="309"/>
    </location>
</feature>
<organism evidence="9 10">
    <name type="scientific">Amycolatopsis rubida</name>
    <dbReference type="NCBI Taxonomy" id="112413"/>
    <lineage>
        <taxon>Bacteria</taxon>
        <taxon>Bacillati</taxon>
        <taxon>Actinomycetota</taxon>
        <taxon>Actinomycetes</taxon>
        <taxon>Pseudonocardiales</taxon>
        <taxon>Pseudonocardiaceae</taxon>
        <taxon>Amycolatopsis</taxon>
    </lineage>
</organism>
<dbReference type="GO" id="GO:0005886">
    <property type="term" value="C:plasma membrane"/>
    <property type="evidence" value="ECO:0007669"/>
    <property type="project" value="UniProtKB-SubCell"/>
</dbReference>
<feature type="transmembrane region" description="Helical" evidence="7">
    <location>
        <begin position="227"/>
        <end position="249"/>
    </location>
</feature>
<dbReference type="CDD" id="cd06261">
    <property type="entry name" value="TM_PBP2"/>
    <property type="match status" value="1"/>
</dbReference>
<keyword evidence="3" id="KW-1003">Cell membrane</keyword>
<feature type="domain" description="ABC transmembrane type-1" evidence="8">
    <location>
        <begin position="92"/>
        <end position="306"/>
    </location>
</feature>
<dbReference type="InterPro" id="IPR000515">
    <property type="entry name" value="MetI-like"/>
</dbReference>
<proteinExistence type="inferred from homology"/>
<dbReference type="RefSeq" id="WP_093574718.1">
    <property type="nucleotide sequence ID" value="NZ_FOWC01000006.1"/>
</dbReference>
<dbReference type="OrthoDB" id="9805974at2"/>
<evidence type="ECO:0000256" key="5">
    <source>
        <dbReference type="ARBA" id="ARBA00022989"/>
    </source>
</evidence>
<dbReference type="STRING" id="112413.SAMN05421854_106329"/>
<name>A0A1I5SJ81_9PSEU</name>
<dbReference type="GO" id="GO:0055085">
    <property type="term" value="P:transmembrane transport"/>
    <property type="evidence" value="ECO:0007669"/>
    <property type="project" value="InterPro"/>
</dbReference>
<sequence length="318" mass="34297">MLVVAPDAAPATAAEGRSSRPSAAVRLRGLLVPLLYLSLALAFLCLWTYRPLLQTFQLSFYHWDLLPTSPMTPVGAENYARVLSMPELGQAVRNTLVYIVGLLPFTVVLPTIAGLLTRRVRGRAKTVYQALIFLPTLVTPVASAAVWRWLFDPQGGPVNRVLALLGLAPVNFLRDSHAAIGAIIVVSGWSLIGFATLVVSAGLTGINADYPAAASLDGASRWQITRWITLPLLSPTVLFLVLTTTLLSVQITFPLIDLLTEGGPDGATTNVYYLLWESGFRNFDAGFAGAAGTVFFAGFGLIALLFVWLSDKLSFYDN</sequence>
<evidence type="ECO:0000256" key="1">
    <source>
        <dbReference type="ARBA" id="ARBA00004651"/>
    </source>
</evidence>
<reference evidence="9 10" key="1">
    <citation type="submission" date="2016-10" db="EMBL/GenBank/DDBJ databases">
        <authorList>
            <person name="de Groot N.N."/>
        </authorList>
    </citation>
    <scope>NUCLEOTIDE SEQUENCE [LARGE SCALE GENOMIC DNA]</scope>
    <source>
        <strain evidence="9 10">DSM 44637</strain>
    </source>
</reference>
<evidence type="ECO:0000259" key="8">
    <source>
        <dbReference type="PROSITE" id="PS50928"/>
    </source>
</evidence>
<dbReference type="InterPro" id="IPR035906">
    <property type="entry name" value="MetI-like_sf"/>
</dbReference>